<dbReference type="EMBL" id="CAJOBJ010198585">
    <property type="protein sequence ID" value="CAF4976385.1"/>
    <property type="molecule type" value="Genomic_DNA"/>
</dbReference>
<dbReference type="Proteomes" id="UP000676336">
    <property type="component" value="Unassembled WGS sequence"/>
</dbReference>
<protein>
    <submittedName>
        <fullName evidence="1">Uncharacterized protein</fullName>
    </submittedName>
</protein>
<dbReference type="EMBL" id="CAJOBI010119865">
    <property type="protein sequence ID" value="CAF4672873.1"/>
    <property type="molecule type" value="Genomic_DNA"/>
</dbReference>
<proteinExistence type="predicted"/>
<organism evidence="1 3">
    <name type="scientific">Rotaria magnacalcarata</name>
    <dbReference type="NCBI Taxonomy" id="392030"/>
    <lineage>
        <taxon>Eukaryota</taxon>
        <taxon>Metazoa</taxon>
        <taxon>Spiralia</taxon>
        <taxon>Gnathifera</taxon>
        <taxon>Rotifera</taxon>
        <taxon>Eurotatoria</taxon>
        <taxon>Bdelloidea</taxon>
        <taxon>Philodinida</taxon>
        <taxon>Philodinidae</taxon>
        <taxon>Rotaria</taxon>
    </lineage>
</organism>
<reference evidence="1" key="1">
    <citation type="submission" date="2021-02" db="EMBL/GenBank/DDBJ databases">
        <authorList>
            <person name="Nowell W R."/>
        </authorList>
    </citation>
    <scope>NUCLEOTIDE SEQUENCE</scope>
</reference>
<sequence>MGHYQEHANPTLNTLTTTCSPIASTTVKAFSKPIPAQTLNPMTP</sequence>
<accession>A0A8S3A0K8</accession>
<evidence type="ECO:0000313" key="2">
    <source>
        <dbReference type="EMBL" id="CAF4976385.1"/>
    </source>
</evidence>
<gene>
    <name evidence="2" type="ORF">GIL414_LOCUS55745</name>
    <name evidence="1" type="ORF">SMN809_LOCUS41967</name>
</gene>
<name>A0A8S3A0K8_9BILA</name>
<evidence type="ECO:0000313" key="1">
    <source>
        <dbReference type="EMBL" id="CAF4672873.1"/>
    </source>
</evidence>
<dbReference type="Proteomes" id="UP000681720">
    <property type="component" value="Unassembled WGS sequence"/>
</dbReference>
<comment type="caution">
    <text evidence="1">The sequence shown here is derived from an EMBL/GenBank/DDBJ whole genome shotgun (WGS) entry which is preliminary data.</text>
</comment>
<dbReference type="AlphaFoldDB" id="A0A8S3A0K8"/>
<feature type="non-terminal residue" evidence="1">
    <location>
        <position position="1"/>
    </location>
</feature>
<evidence type="ECO:0000313" key="3">
    <source>
        <dbReference type="Proteomes" id="UP000676336"/>
    </source>
</evidence>